<dbReference type="SUPFAM" id="SSF55068">
    <property type="entry name" value="Peptide methionine sulfoxide reductase"/>
    <property type="match status" value="1"/>
</dbReference>
<evidence type="ECO:0000256" key="1">
    <source>
        <dbReference type="ARBA" id="ARBA00023002"/>
    </source>
</evidence>
<dbReference type="HAMAP" id="MF_01401">
    <property type="entry name" value="MsrA"/>
    <property type="match status" value="1"/>
</dbReference>
<organism evidence="6 7">
    <name type="scientific">Herminiimonas fonticola</name>
    <dbReference type="NCBI Taxonomy" id="303380"/>
    <lineage>
        <taxon>Bacteria</taxon>
        <taxon>Pseudomonadati</taxon>
        <taxon>Pseudomonadota</taxon>
        <taxon>Betaproteobacteria</taxon>
        <taxon>Burkholderiales</taxon>
        <taxon>Oxalobacteraceae</taxon>
        <taxon>Herminiimonas</taxon>
    </lineage>
</organism>
<comment type="function">
    <text evidence="4">Has an important function as a repair enzyme for proteins that have been inactivated by oxidation. Catalyzes the reversible oxidation-reduction of methionine sulfoxide in proteins to methionine.</text>
</comment>
<dbReference type="RefSeq" id="WP_112991076.1">
    <property type="nucleotide sequence ID" value="NZ_PTLZ01000001.1"/>
</dbReference>
<sequence length="179" mass="20252">MATEIATLGGGCFWCTEAVYQQLKGIINVESGYTGGQIPNPSYEQICEGTTGHAEVVRLTFDPAVVSFREILEVFFTIHDPTTLNRQGNDVGTQYRSVIYYQTPEQKETAKHVICEMANVWDAPIVTELSPAETYYKAEAYHQNYFRQNPLQGYCAFIVAPKVSKFRQTFRDKLKTDLS</sequence>
<dbReference type="InterPro" id="IPR036509">
    <property type="entry name" value="Met_Sox_Rdtase_MsrA_sf"/>
</dbReference>
<dbReference type="Proteomes" id="UP000294737">
    <property type="component" value="Unassembled WGS sequence"/>
</dbReference>
<keyword evidence="7" id="KW-1185">Reference proteome</keyword>
<keyword evidence="1 4" id="KW-0560">Oxidoreductase</keyword>
<dbReference type="InterPro" id="IPR002569">
    <property type="entry name" value="Met_Sox_Rdtase_MsrA_dom"/>
</dbReference>
<dbReference type="Pfam" id="PF01625">
    <property type="entry name" value="PMSR"/>
    <property type="match status" value="1"/>
</dbReference>
<dbReference type="GO" id="GO:0008113">
    <property type="term" value="F:peptide-methionine (S)-S-oxide reductase activity"/>
    <property type="evidence" value="ECO:0007669"/>
    <property type="project" value="UniProtKB-UniRule"/>
</dbReference>
<dbReference type="GO" id="GO:0033744">
    <property type="term" value="F:L-methionine:thioredoxin-disulfide S-oxidoreductase activity"/>
    <property type="evidence" value="ECO:0007669"/>
    <property type="project" value="RHEA"/>
</dbReference>
<dbReference type="AlphaFoldDB" id="A0A4R6GJF6"/>
<dbReference type="Gene3D" id="3.30.1060.10">
    <property type="entry name" value="Peptide methionine sulphoxide reductase MsrA"/>
    <property type="match status" value="1"/>
</dbReference>
<reference evidence="6 7" key="1">
    <citation type="submission" date="2019-03" db="EMBL/GenBank/DDBJ databases">
        <title>Genomic Encyclopedia of Type Strains, Phase IV (KMG-IV): sequencing the most valuable type-strain genomes for metagenomic binning, comparative biology and taxonomic classification.</title>
        <authorList>
            <person name="Goeker M."/>
        </authorList>
    </citation>
    <scope>NUCLEOTIDE SEQUENCE [LARGE SCALE GENOMIC DNA]</scope>
    <source>
        <strain evidence="6 7">DSM 18555</strain>
    </source>
</reference>
<dbReference type="PANTHER" id="PTHR43774">
    <property type="entry name" value="PEPTIDE METHIONINE SULFOXIDE REDUCTASE"/>
    <property type="match status" value="1"/>
</dbReference>
<comment type="caution">
    <text evidence="6">The sequence shown here is derived from an EMBL/GenBank/DDBJ whole genome shotgun (WGS) entry which is preliminary data.</text>
</comment>
<evidence type="ECO:0000313" key="7">
    <source>
        <dbReference type="Proteomes" id="UP000294737"/>
    </source>
</evidence>
<name>A0A4R6GJF6_9BURK</name>
<gene>
    <name evidence="4" type="primary">msrA</name>
    <name evidence="6" type="ORF">EV677_0968</name>
</gene>
<protein>
    <recommendedName>
        <fullName evidence="4">Peptide methionine sulfoxide reductase MsrA</fullName>
        <shortName evidence="4">Protein-methionine-S-oxide reductase</shortName>
        <ecNumber evidence="4">1.8.4.11</ecNumber>
    </recommendedName>
    <alternativeName>
        <fullName evidence="4">Peptide-methionine (S)-S-oxide reductase</fullName>
        <shortName evidence="4">Peptide Met(O) reductase</shortName>
    </alternativeName>
</protein>
<feature type="active site" evidence="4">
    <location>
        <position position="12"/>
    </location>
</feature>
<dbReference type="NCBIfam" id="TIGR00401">
    <property type="entry name" value="msrA"/>
    <property type="match status" value="1"/>
</dbReference>
<dbReference type="EC" id="1.8.4.11" evidence="4"/>
<evidence type="ECO:0000256" key="2">
    <source>
        <dbReference type="ARBA" id="ARBA00047806"/>
    </source>
</evidence>
<evidence type="ECO:0000313" key="6">
    <source>
        <dbReference type="EMBL" id="TDN94424.1"/>
    </source>
</evidence>
<dbReference type="OrthoDB" id="4174719at2"/>
<comment type="catalytic activity">
    <reaction evidence="3 4">
        <text>[thioredoxin]-disulfide + L-methionine + H2O = L-methionine (S)-S-oxide + [thioredoxin]-dithiol</text>
        <dbReference type="Rhea" id="RHEA:19993"/>
        <dbReference type="Rhea" id="RHEA-COMP:10698"/>
        <dbReference type="Rhea" id="RHEA-COMP:10700"/>
        <dbReference type="ChEBI" id="CHEBI:15377"/>
        <dbReference type="ChEBI" id="CHEBI:29950"/>
        <dbReference type="ChEBI" id="CHEBI:50058"/>
        <dbReference type="ChEBI" id="CHEBI:57844"/>
        <dbReference type="ChEBI" id="CHEBI:58772"/>
        <dbReference type="EC" id="1.8.4.11"/>
    </reaction>
</comment>
<feature type="domain" description="Peptide methionine sulphoxide reductase MsrA" evidence="5">
    <location>
        <begin position="6"/>
        <end position="155"/>
    </location>
</feature>
<evidence type="ECO:0000256" key="3">
    <source>
        <dbReference type="ARBA" id="ARBA00048782"/>
    </source>
</evidence>
<evidence type="ECO:0000256" key="4">
    <source>
        <dbReference type="HAMAP-Rule" id="MF_01401"/>
    </source>
</evidence>
<comment type="similarity">
    <text evidence="4">Belongs to the MsrA Met sulfoxide reductase family.</text>
</comment>
<dbReference type="PANTHER" id="PTHR43774:SF1">
    <property type="entry name" value="PEPTIDE METHIONINE SULFOXIDE REDUCTASE MSRA 2"/>
    <property type="match status" value="1"/>
</dbReference>
<proteinExistence type="inferred from homology"/>
<comment type="catalytic activity">
    <reaction evidence="2 4">
        <text>L-methionyl-[protein] + [thioredoxin]-disulfide + H2O = L-methionyl-(S)-S-oxide-[protein] + [thioredoxin]-dithiol</text>
        <dbReference type="Rhea" id="RHEA:14217"/>
        <dbReference type="Rhea" id="RHEA-COMP:10698"/>
        <dbReference type="Rhea" id="RHEA-COMP:10700"/>
        <dbReference type="Rhea" id="RHEA-COMP:12313"/>
        <dbReference type="Rhea" id="RHEA-COMP:12315"/>
        <dbReference type="ChEBI" id="CHEBI:15377"/>
        <dbReference type="ChEBI" id="CHEBI:16044"/>
        <dbReference type="ChEBI" id="CHEBI:29950"/>
        <dbReference type="ChEBI" id="CHEBI:44120"/>
        <dbReference type="ChEBI" id="CHEBI:50058"/>
        <dbReference type="EC" id="1.8.4.11"/>
    </reaction>
</comment>
<accession>A0A4R6GJF6</accession>
<evidence type="ECO:0000259" key="5">
    <source>
        <dbReference type="Pfam" id="PF01625"/>
    </source>
</evidence>
<dbReference type="EMBL" id="SNWF01000004">
    <property type="protein sequence ID" value="TDN94424.1"/>
    <property type="molecule type" value="Genomic_DNA"/>
</dbReference>